<evidence type="ECO:0000313" key="5">
    <source>
        <dbReference type="EMBL" id="QEG20699.1"/>
    </source>
</evidence>
<evidence type="ECO:0000256" key="3">
    <source>
        <dbReference type="SAM" id="SignalP"/>
    </source>
</evidence>
<dbReference type="PANTHER" id="PTHR47245:SF2">
    <property type="entry name" value="PEPTIDYL-PROLYL CIS-TRANS ISOMERASE HP_0175-RELATED"/>
    <property type="match status" value="1"/>
</dbReference>
<dbReference type="SUPFAM" id="SSF109998">
    <property type="entry name" value="Triger factor/SurA peptide-binding domain-like"/>
    <property type="match status" value="1"/>
</dbReference>
<dbReference type="Proteomes" id="UP000322214">
    <property type="component" value="Chromosome"/>
</dbReference>
<dbReference type="Pfam" id="PF00639">
    <property type="entry name" value="Rotamase"/>
    <property type="match status" value="1"/>
</dbReference>
<feature type="signal peptide" evidence="3">
    <location>
        <begin position="1"/>
        <end position="33"/>
    </location>
</feature>
<feature type="domain" description="PpiC" evidence="4">
    <location>
        <begin position="308"/>
        <end position="407"/>
    </location>
</feature>
<dbReference type="EMBL" id="CP042912">
    <property type="protein sequence ID" value="QEG20699.1"/>
    <property type="molecule type" value="Genomic_DNA"/>
</dbReference>
<name>A0A5B9P5C1_9BACT</name>
<dbReference type="GO" id="GO:0003755">
    <property type="term" value="F:peptidyl-prolyl cis-trans isomerase activity"/>
    <property type="evidence" value="ECO:0007669"/>
    <property type="project" value="UniProtKB-KW"/>
</dbReference>
<evidence type="ECO:0000256" key="2">
    <source>
        <dbReference type="SAM" id="MobiDB-lite"/>
    </source>
</evidence>
<evidence type="ECO:0000256" key="1">
    <source>
        <dbReference type="PROSITE-ProRule" id="PRU00278"/>
    </source>
</evidence>
<feature type="region of interest" description="Disordered" evidence="2">
    <location>
        <begin position="66"/>
        <end position="85"/>
    </location>
</feature>
<dbReference type="AlphaFoldDB" id="A0A5B9P5C1"/>
<keyword evidence="3" id="KW-0732">Signal</keyword>
<dbReference type="InterPro" id="IPR000297">
    <property type="entry name" value="PPIase_PpiC"/>
</dbReference>
<gene>
    <name evidence="5" type="primary">prsA1_1</name>
    <name evidence="5" type="ORF">MFFC18_05500</name>
</gene>
<dbReference type="OrthoDB" id="270355at2"/>
<feature type="chain" id="PRO_5023029831" evidence="3">
    <location>
        <begin position="34"/>
        <end position="455"/>
    </location>
</feature>
<dbReference type="Gene3D" id="1.10.4030.10">
    <property type="entry name" value="Porin chaperone SurA, peptide-binding domain"/>
    <property type="match status" value="1"/>
</dbReference>
<dbReference type="RefSeq" id="WP_075084694.1">
    <property type="nucleotide sequence ID" value="NZ_CP042912.1"/>
</dbReference>
<dbReference type="PROSITE" id="PS50198">
    <property type="entry name" value="PPIC_PPIASE_2"/>
    <property type="match status" value="1"/>
</dbReference>
<dbReference type="KEGG" id="mff:MFFC18_05500"/>
<keyword evidence="1" id="KW-0697">Rotamase</keyword>
<dbReference type="STRING" id="980251.GCA_001642875_02265"/>
<sequence precursor="true">MASPKVCKLTPHNFGFACLIAASLFASSSSGQSVEPTPDPYFKPTAKKPDFQNSYVPPTFSPGSIGKRLPQKIGSPSSSLSVPWSHERSIVRDQASDDNGFKPKSGVVDPPGKIQLVSGTEPVAKQEGIRVAELPTKKKIEPLKTFEPGRVVAIVGGEPIFVGDMLFEVNQIIESKIPQAPESAKQVQRQKLLTMLTKKFVDQKMLFVDAMGKLPAEANIDDLVKQASNVFNEQVLPQMMESSGVKNISEFDGNLRAQGSSLRQVRTAWAKDQLARQFVQQDMKVDQTVTHQEMLDDYLANKEKYAVRARSKWEQVMVRFDKHESRTAAKRKIAELGNQIIYGASFSEIAKKHSDGFRASKGGQHDWTGKGALVLKEIDAAIFELPIGELSDIIESRDGYHIVRVLERTDATHTPFTEAQIEIQKRIKNDKINAAFEKHLERVRERIPVEYFPLD</sequence>
<dbReference type="Gene3D" id="3.10.50.40">
    <property type="match status" value="1"/>
</dbReference>
<feature type="region of interest" description="Disordered" evidence="2">
    <location>
        <begin position="93"/>
        <end position="113"/>
    </location>
</feature>
<keyword evidence="1 5" id="KW-0413">Isomerase</keyword>
<dbReference type="EC" id="5.2.1.8" evidence="5"/>
<keyword evidence="6" id="KW-1185">Reference proteome</keyword>
<dbReference type="InterPro" id="IPR046357">
    <property type="entry name" value="PPIase_dom_sf"/>
</dbReference>
<protein>
    <submittedName>
        <fullName evidence="5">Foldase protein PrsA 1</fullName>
        <ecNumber evidence="5">5.2.1.8</ecNumber>
    </submittedName>
</protein>
<feature type="region of interest" description="Disordered" evidence="2">
    <location>
        <begin position="29"/>
        <end position="55"/>
    </location>
</feature>
<dbReference type="PANTHER" id="PTHR47245">
    <property type="entry name" value="PEPTIDYLPROLYL ISOMERASE"/>
    <property type="match status" value="1"/>
</dbReference>
<organism evidence="5 6">
    <name type="scientific">Mariniblastus fucicola</name>
    <dbReference type="NCBI Taxonomy" id="980251"/>
    <lineage>
        <taxon>Bacteria</taxon>
        <taxon>Pseudomonadati</taxon>
        <taxon>Planctomycetota</taxon>
        <taxon>Planctomycetia</taxon>
        <taxon>Pirellulales</taxon>
        <taxon>Pirellulaceae</taxon>
        <taxon>Mariniblastus</taxon>
    </lineage>
</organism>
<feature type="compositionally biased region" description="Low complexity" evidence="2">
    <location>
        <begin position="75"/>
        <end position="84"/>
    </location>
</feature>
<dbReference type="InterPro" id="IPR027304">
    <property type="entry name" value="Trigger_fact/SurA_dom_sf"/>
</dbReference>
<dbReference type="SUPFAM" id="SSF54534">
    <property type="entry name" value="FKBP-like"/>
    <property type="match status" value="1"/>
</dbReference>
<reference evidence="5 6" key="1">
    <citation type="submission" date="2019-08" db="EMBL/GenBank/DDBJ databases">
        <title>Deep-cultivation of Planctomycetes and their phenomic and genomic characterization uncovers novel biology.</title>
        <authorList>
            <person name="Wiegand S."/>
            <person name="Jogler M."/>
            <person name="Boedeker C."/>
            <person name="Pinto D."/>
            <person name="Vollmers J."/>
            <person name="Rivas-Marin E."/>
            <person name="Kohn T."/>
            <person name="Peeters S.H."/>
            <person name="Heuer A."/>
            <person name="Rast P."/>
            <person name="Oberbeckmann S."/>
            <person name="Bunk B."/>
            <person name="Jeske O."/>
            <person name="Meyerdierks A."/>
            <person name="Storesund J.E."/>
            <person name="Kallscheuer N."/>
            <person name="Luecker S."/>
            <person name="Lage O.M."/>
            <person name="Pohl T."/>
            <person name="Merkel B.J."/>
            <person name="Hornburger P."/>
            <person name="Mueller R.-W."/>
            <person name="Bruemmer F."/>
            <person name="Labrenz M."/>
            <person name="Spormann A.M."/>
            <person name="Op den Camp H."/>
            <person name="Overmann J."/>
            <person name="Amann R."/>
            <person name="Jetten M.S.M."/>
            <person name="Mascher T."/>
            <person name="Medema M.H."/>
            <person name="Devos D.P."/>
            <person name="Kaster A.-K."/>
            <person name="Ovreas L."/>
            <person name="Rohde M."/>
            <person name="Galperin M.Y."/>
            <person name="Jogler C."/>
        </authorList>
    </citation>
    <scope>NUCLEOTIDE SEQUENCE [LARGE SCALE GENOMIC DNA]</scope>
    <source>
        <strain evidence="5 6">FC18</strain>
    </source>
</reference>
<proteinExistence type="predicted"/>
<dbReference type="InterPro" id="IPR050245">
    <property type="entry name" value="PrsA_foldase"/>
</dbReference>
<evidence type="ECO:0000259" key="4">
    <source>
        <dbReference type="PROSITE" id="PS50198"/>
    </source>
</evidence>
<evidence type="ECO:0000313" key="6">
    <source>
        <dbReference type="Proteomes" id="UP000322214"/>
    </source>
</evidence>
<accession>A0A5B9P5C1</accession>